<organism evidence="2">
    <name type="scientific">marine metagenome</name>
    <dbReference type="NCBI Taxonomy" id="408172"/>
    <lineage>
        <taxon>unclassified sequences</taxon>
        <taxon>metagenomes</taxon>
        <taxon>ecological metagenomes</taxon>
    </lineage>
</organism>
<dbReference type="PANTHER" id="PTHR43510">
    <property type="entry name" value="AMINOTRANSFERASE FUNCTION, HYPOTHETICAL (EUROFUNG)"/>
    <property type="match status" value="1"/>
</dbReference>
<dbReference type="CDD" id="cd00609">
    <property type="entry name" value="AAT_like"/>
    <property type="match status" value="1"/>
</dbReference>
<evidence type="ECO:0000313" key="2">
    <source>
        <dbReference type="EMBL" id="SVE18652.1"/>
    </source>
</evidence>
<dbReference type="Gene3D" id="3.90.1150.10">
    <property type="entry name" value="Aspartate Aminotransferase, domain 1"/>
    <property type="match status" value="1"/>
</dbReference>
<feature type="domain" description="Aminotransferase class I/classII large" evidence="1">
    <location>
        <begin position="66"/>
        <end position="197"/>
    </location>
</feature>
<dbReference type="InterPro" id="IPR004839">
    <property type="entry name" value="Aminotransferase_I/II_large"/>
</dbReference>
<feature type="non-terminal residue" evidence="2">
    <location>
        <position position="198"/>
    </location>
</feature>
<proteinExistence type="predicted"/>
<name>A0A383BFE0_9ZZZZ</name>
<dbReference type="InterPro" id="IPR015421">
    <property type="entry name" value="PyrdxlP-dep_Trfase_major"/>
</dbReference>
<dbReference type="SUPFAM" id="SSF53383">
    <property type="entry name" value="PLP-dependent transferases"/>
    <property type="match status" value="1"/>
</dbReference>
<sequence length="198" mass="22559">MSRYKKLSKDCAILPIMFFEFVMERFQSLYENEVDFNLSDSGVHPLTINDLLNEEEMQHFLNMEIGYGYSQGDPTLRENISTWYPNKNGSNILVTNGSAEANFVAAWSLINPGDEVILMLPNYMQVPGLAKIIGADIKYIYLKEENDWHLDLNELKSLLTNQTKLISICNPSNPTGAVMSDEEMKELASLARQFDVYV</sequence>
<reference evidence="2" key="1">
    <citation type="submission" date="2018-05" db="EMBL/GenBank/DDBJ databases">
        <authorList>
            <person name="Lanie J.A."/>
            <person name="Ng W.-L."/>
            <person name="Kazmierczak K.M."/>
            <person name="Andrzejewski T.M."/>
            <person name="Davidsen T.M."/>
            <person name="Wayne K.J."/>
            <person name="Tettelin H."/>
            <person name="Glass J.I."/>
            <person name="Rusch D."/>
            <person name="Podicherti R."/>
            <person name="Tsui H.-C.T."/>
            <person name="Winkler M.E."/>
        </authorList>
    </citation>
    <scope>NUCLEOTIDE SEQUENCE</scope>
</reference>
<dbReference type="InterPro" id="IPR015424">
    <property type="entry name" value="PyrdxlP-dep_Trfase"/>
</dbReference>
<evidence type="ECO:0000259" key="1">
    <source>
        <dbReference type="Pfam" id="PF00155"/>
    </source>
</evidence>
<gene>
    <name evidence="2" type="ORF">METZ01_LOCUS471506</name>
</gene>
<dbReference type="InterPro" id="IPR015422">
    <property type="entry name" value="PyrdxlP-dep_Trfase_small"/>
</dbReference>
<dbReference type="EMBL" id="UINC01199973">
    <property type="protein sequence ID" value="SVE18652.1"/>
    <property type="molecule type" value="Genomic_DNA"/>
</dbReference>
<accession>A0A383BFE0</accession>
<protein>
    <recommendedName>
        <fullName evidence="1">Aminotransferase class I/classII large domain-containing protein</fullName>
    </recommendedName>
</protein>
<dbReference type="GO" id="GO:0030170">
    <property type="term" value="F:pyridoxal phosphate binding"/>
    <property type="evidence" value="ECO:0007669"/>
    <property type="project" value="InterPro"/>
</dbReference>
<dbReference type="AlphaFoldDB" id="A0A383BFE0"/>
<dbReference type="PANTHER" id="PTHR43510:SF1">
    <property type="entry name" value="AMINOTRANSFERASE FUNCTION, HYPOTHETICAL (EUROFUNG)"/>
    <property type="match status" value="1"/>
</dbReference>
<dbReference type="Gene3D" id="3.40.640.10">
    <property type="entry name" value="Type I PLP-dependent aspartate aminotransferase-like (Major domain)"/>
    <property type="match status" value="1"/>
</dbReference>
<dbReference type="Pfam" id="PF00155">
    <property type="entry name" value="Aminotran_1_2"/>
    <property type="match status" value="1"/>
</dbReference>